<name>A0ABW9F756_9FIRM</name>
<comment type="caution">
    <text evidence="2">The sequence shown here is derived from an EMBL/GenBank/DDBJ whole genome shotgun (WGS) entry which is preliminary data.</text>
</comment>
<gene>
    <name evidence="2" type="ORF">ABGF40_06050</name>
</gene>
<protein>
    <submittedName>
        <fullName evidence="2">Uncharacterized protein</fullName>
    </submittedName>
</protein>
<keyword evidence="1" id="KW-0812">Transmembrane</keyword>
<keyword evidence="3" id="KW-1185">Reference proteome</keyword>
<sequence>MEDRINKYKYEYEILKHDFDDSVDFETYVYFRELERKRWLIPLSLAIVSLVLSITVLLMAFLK</sequence>
<reference evidence="2 3" key="1">
    <citation type="journal article" date="2024" name="Front. Microbiol.">
        <title>Pangenomic and biochemical analyses of Helcococcus ovis reveal widespread tetracycline resistance and a novel bacterial species, Helcococcus bovis.</title>
        <authorList>
            <person name="Cunha F."/>
            <person name="Zhai Y."/>
            <person name="Casaro S."/>
            <person name="Jones K.L."/>
            <person name="Hernandez M."/>
            <person name="Bisinotto R.S."/>
            <person name="Kariyawasam S."/>
            <person name="Brown M.B."/>
            <person name="Phillips A."/>
            <person name="Jeong K.C."/>
            <person name="Galvao K.N."/>
        </authorList>
    </citation>
    <scope>NUCLEOTIDE SEQUENCE [LARGE SCALE GENOMIC DNA]</scope>
    <source>
        <strain evidence="2 3">KG197</strain>
    </source>
</reference>
<dbReference type="EMBL" id="JBFNFH010000014">
    <property type="protein sequence ID" value="MFM1525235.1"/>
    <property type="molecule type" value="Genomic_DNA"/>
</dbReference>
<organism evidence="2 3">
    <name type="scientific">Helcococcus bovis</name>
    <dbReference type="NCBI Taxonomy" id="3153252"/>
    <lineage>
        <taxon>Bacteria</taxon>
        <taxon>Bacillati</taxon>
        <taxon>Bacillota</taxon>
        <taxon>Tissierellia</taxon>
        <taxon>Tissierellales</taxon>
        <taxon>Peptoniphilaceae</taxon>
        <taxon>Helcococcus</taxon>
    </lineage>
</organism>
<feature type="transmembrane region" description="Helical" evidence="1">
    <location>
        <begin position="39"/>
        <end position="62"/>
    </location>
</feature>
<dbReference type="RefSeq" id="WP_408126732.1">
    <property type="nucleotide sequence ID" value="NZ_JBFNFH010000014.1"/>
</dbReference>
<proteinExistence type="predicted"/>
<keyword evidence="1" id="KW-1133">Transmembrane helix</keyword>
<evidence type="ECO:0000256" key="1">
    <source>
        <dbReference type="SAM" id="Phobius"/>
    </source>
</evidence>
<accession>A0ABW9F756</accession>
<dbReference type="Proteomes" id="UP001629536">
    <property type="component" value="Unassembled WGS sequence"/>
</dbReference>
<keyword evidence="1" id="KW-0472">Membrane</keyword>
<evidence type="ECO:0000313" key="3">
    <source>
        <dbReference type="Proteomes" id="UP001629536"/>
    </source>
</evidence>
<evidence type="ECO:0000313" key="2">
    <source>
        <dbReference type="EMBL" id="MFM1525235.1"/>
    </source>
</evidence>